<dbReference type="SUPFAM" id="SSF54637">
    <property type="entry name" value="Thioesterase/thiol ester dehydrase-isomerase"/>
    <property type="match status" value="1"/>
</dbReference>
<dbReference type="InterPro" id="IPR002539">
    <property type="entry name" value="MaoC-like_dom"/>
</dbReference>
<organism evidence="2">
    <name type="scientific">Blastobotrys adeninivorans</name>
    <name type="common">Yeast</name>
    <name type="synonym">Arxula adeninivorans</name>
    <dbReference type="NCBI Taxonomy" id="409370"/>
    <lineage>
        <taxon>Eukaryota</taxon>
        <taxon>Fungi</taxon>
        <taxon>Dikarya</taxon>
        <taxon>Ascomycota</taxon>
        <taxon>Saccharomycotina</taxon>
        <taxon>Dipodascomycetes</taxon>
        <taxon>Dipodascales</taxon>
        <taxon>Trichomonascaceae</taxon>
        <taxon>Blastobotrys</taxon>
    </lineage>
</organism>
<proteinExistence type="predicted"/>
<evidence type="ECO:0000259" key="1">
    <source>
        <dbReference type="Pfam" id="PF01575"/>
    </source>
</evidence>
<dbReference type="EMBL" id="HG937694">
    <property type="protein sequence ID" value="CDP37081.1"/>
    <property type="molecule type" value="Genomic_DNA"/>
</dbReference>
<dbReference type="AlphaFoldDB" id="A0A060TCZ5"/>
<dbReference type="Gene3D" id="3.10.129.10">
    <property type="entry name" value="Hotdog Thioesterase"/>
    <property type="match status" value="1"/>
</dbReference>
<gene>
    <name evidence="2" type="ORF">GNLVRS02_ARAD1D03278g</name>
</gene>
<sequence length="338" mass="37603">MSLNNVVFRGVRVARLWQTQALWTRHYASSASIVEDLKSRGPWSVPDYMSPTQSEKLDAALEGHLPVGRHTRIPGELLSPGFHLAYFNPSTGEQLLGSDGYENHQAPGEEFPIRMWTGGSIEFNRATGLLLGAPAVCHESIANVKHQEKDGGERIFVTLDRKMKNTEDTSNDWAVRETRSLVYFNTQGAPSREKSFTRMLDPPSTPAAFRQPVTPSALMLFRYSALTYNGHKIHWDRDFAREEGLPGLIVHGPLTVTMMLRWLSTTVLASAPQYDITAFSYRNLLPMFEGNELTLCCGAINGATNIPVWIEDHRGSMTVSGTITLGPAEEPNLKKETS</sequence>
<reference evidence="2" key="2">
    <citation type="submission" date="2014-06" db="EMBL/GenBank/DDBJ databases">
        <title>The complete genome of Blastobotrys (Arxula) adeninivorans LS3 - a yeast of biotechnological interest.</title>
        <authorList>
            <person name="Kunze G."/>
            <person name="Gaillardin C."/>
            <person name="Czernicka M."/>
            <person name="Durrens P."/>
            <person name="Martin T."/>
            <person name="Boer E."/>
            <person name="Gabaldon T."/>
            <person name="Cruz J."/>
            <person name="Talla E."/>
            <person name="Marck C."/>
            <person name="Goffeau A."/>
            <person name="Barbe V."/>
            <person name="Baret P."/>
            <person name="Baronian K."/>
            <person name="Beier S."/>
            <person name="Bleykasten C."/>
            <person name="Bode R."/>
            <person name="Casaregola S."/>
            <person name="Despons L."/>
            <person name="Fairhead C."/>
            <person name="Giersberg M."/>
            <person name="Gierski P."/>
            <person name="Hahnel U."/>
            <person name="Hartmann A."/>
            <person name="Jankowska D."/>
            <person name="Jubin C."/>
            <person name="Jung P."/>
            <person name="Lafontaine I."/>
            <person name="Leh-Louis V."/>
            <person name="Lemaire M."/>
            <person name="Marcet-Houben M."/>
            <person name="Mascher M."/>
            <person name="Morel G."/>
            <person name="Richard G.-F."/>
            <person name="Riechen J."/>
            <person name="Sacerdot C."/>
            <person name="Sarkar A."/>
            <person name="Savel G."/>
            <person name="Schacherer J."/>
            <person name="Sherman D."/>
            <person name="Straub M.-L."/>
            <person name="Stein N."/>
            <person name="Thierry A."/>
            <person name="Trautwein-Schult A."/>
            <person name="Westhof E."/>
            <person name="Worch S."/>
            <person name="Dujon B."/>
            <person name="Souciet J.-L."/>
            <person name="Wincker P."/>
            <person name="Scholz U."/>
            <person name="Neuveglise N."/>
        </authorList>
    </citation>
    <scope>NUCLEOTIDE SEQUENCE</scope>
    <source>
        <strain evidence="2">LS3</strain>
    </source>
</reference>
<accession>A0A060TCZ5</accession>
<dbReference type="PANTHER" id="PTHR28152">
    <property type="entry name" value="HYDROXYACYL-THIOESTER DEHYDRATASE TYPE 2, MITOCHONDRIAL"/>
    <property type="match status" value="1"/>
</dbReference>
<dbReference type="GO" id="GO:0005739">
    <property type="term" value="C:mitochondrion"/>
    <property type="evidence" value="ECO:0007669"/>
    <property type="project" value="TreeGrafter"/>
</dbReference>
<feature type="domain" description="MaoC-like" evidence="1">
    <location>
        <begin position="205"/>
        <end position="288"/>
    </location>
</feature>
<dbReference type="PhylomeDB" id="A0A060TCZ5"/>
<dbReference type="Pfam" id="PF01575">
    <property type="entry name" value="MaoC_dehydratas"/>
    <property type="match status" value="1"/>
</dbReference>
<dbReference type="GO" id="GO:0019171">
    <property type="term" value="F:(3R)-hydroxyacyl-[acyl-carrier-protein] dehydratase activity"/>
    <property type="evidence" value="ECO:0007669"/>
    <property type="project" value="TreeGrafter"/>
</dbReference>
<name>A0A060TCZ5_BLAAD</name>
<protein>
    <submittedName>
        <fullName evidence="2">ARAD1D03278p</fullName>
    </submittedName>
</protein>
<evidence type="ECO:0000313" key="2">
    <source>
        <dbReference type="EMBL" id="CDP37081.1"/>
    </source>
</evidence>
<dbReference type="PANTHER" id="PTHR28152:SF1">
    <property type="entry name" value="HYDROXYACYL-THIOESTER DEHYDRATASE TYPE 2, MITOCHONDRIAL"/>
    <property type="match status" value="1"/>
</dbReference>
<dbReference type="InterPro" id="IPR052741">
    <property type="entry name" value="Mitochondrial_HTD2"/>
</dbReference>
<reference evidence="2" key="1">
    <citation type="submission" date="2014-02" db="EMBL/GenBank/DDBJ databases">
        <authorList>
            <person name="Genoscope - CEA"/>
        </authorList>
    </citation>
    <scope>NUCLEOTIDE SEQUENCE</scope>
    <source>
        <strain evidence="2">LS3</strain>
    </source>
</reference>
<dbReference type="InterPro" id="IPR029069">
    <property type="entry name" value="HotDog_dom_sf"/>
</dbReference>